<proteinExistence type="inferred from homology"/>
<evidence type="ECO:0008006" key="5">
    <source>
        <dbReference type="Google" id="ProtNLM"/>
    </source>
</evidence>
<dbReference type="SUPFAM" id="SSF51735">
    <property type="entry name" value="NAD(P)-binding Rossmann-fold domains"/>
    <property type="match status" value="1"/>
</dbReference>
<dbReference type="PANTHER" id="PTHR43477:SF1">
    <property type="entry name" value="DIHYDROANTICAPSIN 7-DEHYDROGENASE"/>
    <property type="match status" value="1"/>
</dbReference>
<keyword evidence="4" id="KW-1185">Reference proteome</keyword>
<accession>A0A223NYD3</accession>
<dbReference type="PANTHER" id="PTHR43477">
    <property type="entry name" value="DIHYDROANTICAPSIN 7-DEHYDROGENASE"/>
    <property type="match status" value="1"/>
</dbReference>
<dbReference type="InterPro" id="IPR051122">
    <property type="entry name" value="SDR_DHRS6-like"/>
</dbReference>
<dbReference type="GO" id="GO:0016491">
    <property type="term" value="F:oxidoreductase activity"/>
    <property type="evidence" value="ECO:0007669"/>
    <property type="project" value="UniProtKB-KW"/>
</dbReference>
<reference evidence="3 4" key="1">
    <citation type="submission" date="2017-08" db="EMBL/GenBank/DDBJ databases">
        <title>Complete genome sequence of Mucilaginibacter sp. strain BJC16-A31.</title>
        <authorList>
            <consortium name="Henan University of Science and Technology"/>
            <person name="You X."/>
        </authorList>
    </citation>
    <scope>NUCLEOTIDE SEQUENCE [LARGE SCALE GENOMIC DNA]</scope>
    <source>
        <strain evidence="3 4">BJC16-A31</strain>
    </source>
</reference>
<comment type="similarity">
    <text evidence="1">Belongs to the short-chain dehydrogenases/reductases (SDR) family.</text>
</comment>
<sequence>MDKNLQFKDLWAVILGGSSGFGYAAVERLALHGMNIAVIYRENKSSDKALKESLAKIEAANTGKILPFNINALDADARASFINNFAAFAGKKSVKVLLHSIARGNLKPLTIKNNVEDGEYNTLSIEDIQLTTYAMSNSLLDWTRSLLKADLFNTDGRIIGLTSEGAHKYWDSYAAVSIAKASLESLAKYMAVEFSTYGLKTNVIQAGVTETASLKMIPGSEKLLEIGVKRNPLGRLTKPEDVAGVIYLLCTDESFWINGSIIHVDGGEHCL</sequence>
<dbReference type="RefSeq" id="WP_094570918.1">
    <property type="nucleotide sequence ID" value="NZ_CP022743.1"/>
</dbReference>
<dbReference type="Pfam" id="PF13561">
    <property type="entry name" value="adh_short_C2"/>
    <property type="match status" value="1"/>
</dbReference>
<dbReference type="Proteomes" id="UP000215002">
    <property type="component" value="Chromosome"/>
</dbReference>
<dbReference type="InterPro" id="IPR002347">
    <property type="entry name" value="SDR_fam"/>
</dbReference>
<dbReference type="OrthoDB" id="9803333at2"/>
<dbReference type="PRINTS" id="PR00081">
    <property type="entry name" value="GDHRDH"/>
</dbReference>
<protein>
    <recommendedName>
        <fullName evidence="5">Short-chain dehydrogenase</fullName>
    </recommendedName>
</protein>
<dbReference type="KEGG" id="muc:MuYL_2694"/>
<evidence type="ECO:0000256" key="2">
    <source>
        <dbReference type="ARBA" id="ARBA00023002"/>
    </source>
</evidence>
<keyword evidence="2" id="KW-0560">Oxidoreductase</keyword>
<name>A0A223NYD3_9SPHI</name>
<dbReference type="AlphaFoldDB" id="A0A223NYD3"/>
<organism evidence="3 4">
    <name type="scientific">Mucilaginibacter xinganensis</name>
    <dbReference type="NCBI Taxonomy" id="1234841"/>
    <lineage>
        <taxon>Bacteria</taxon>
        <taxon>Pseudomonadati</taxon>
        <taxon>Bacteroidota</taxon>
        <taxon>Sphingobacteriia</taxon>
        <taxon>Sphingobacteriales</taxon>
        <taxon>Sphingobacteriaceae</taxon>
        <taxon>Mucilaginibacter</taxon>
    </lineage>
</organism>
<dbReference type="Gene3D" id="3.40.50.720">
    <property type="entry name" value="NAD(P)-binding Rossmann-like Domain"/>
    <property type="match status" value="1"/>
</dbReference>
<gene>
    <name evidence="3" type="ORF">MuYL_2694</name>
</gene>
<evidence type="ECO:0000256" key="1">
    <source>
        <dbReference type="ARBA" id="ARBA00006484"/>
    </source>
</evidence>
<dbReference type="EMBL" id="CP022743">
    <property type="protein sequence ID" value="ASU34581.1"/>
    <property type="molecule type" value="Genomic_DNA"/>
</dbReference>
<dbReference type="InterPro" id="IPR036291">
    <property type="entry name" value="NAD(P)-bd_dom_sf"/>
</dbReference>
<evidence type="ECO:0000313" key="3">
    <source>
        <dbReference type="EMBL" id="ASU34581.1"/>
    </source>
</evidence>
<evidence type="ECO:0000313" key="4">
    <source>
        <dbReference type="Proteomes" id="UP000215002"/>
    </source>
</evidence>